<dbReference type="SUPFAM" id="SSF81901">
    <property type="entry name" value="HCP-like"/>
    <property type="match status" value="1"/>
</dbReference>
<sequence>MINYINIKNFKSLKNIYLKPKNLNLCFGMNGMGKSSLLQALLLLRQSFFKGTLQETGLQFNLGVMYENGEGVTENNQEAVKWYRKAANQGYAGAQCNLGVMYAQGKGVGENKQEAIKWFRKAANQGLDRAQYNLKIITLIESYCPANEHRLTINANPPTSQIRIMNINPKYQPGICLKRGKYDVFVTHQGYESYRQWLKITDSNVSLDVTLMLK</sequence>
<reference evidence="1 2" key="1">
    <citation type="submission" date="2016-05" db="EMBL/GenBank/DDBJ databases">
        <title>Single-cell genome of chain-forming Candidatus Thiomargarita nelsonii and comparison to other large sulfur-oxidizing bacteria.</title>
        <authorList>
            <person name="Winkel M."/>
            <person name="Salman V."/>
            <person name="Woyke T."/>
            <person name="Schulz-Vogt H."/>
            <person name="Richter M."/>
            <person name="Flood B."/>
            <person name="Bailey J."/>
            <person name="Amann R."/>
            <person name="Mussmann M."/>
        </authorList>
    </citation>
    <scope>NUCLEOTIDE SEQUENCE [LARGE SCALE GENOMIC DNA]</scope>
    <source>
        <strain evidence="1 2">THI036</strain>
    </source>
</reference>
<dbReference type="InterPro" id="IPR052748">
    <property type="entry name" value="ISR_Activator"/>
</dbReference>
<proteinExistence type="predicted"/>
<gene>
    <name evidence="1" type="ORF">THIOM_002770</name>
</gene>
<comment type="caution">
    <text evidence="1">The sequence shown here is derived from an EMBL/GenBank/DDBJ whole genome shotgun (WGS) entry which is preliminary data.</text>
</comment>
<dbReference type="PATRIC" id="fig|1003181.4.peg.3776"/>
<dbReference type="PANTHER" id="PTHR45011:SF1">
    <property type="entry name" value="DAP3-BINDING CELL DEATH ENHANCER 1"/>
    <property type="match status" value="1"/>
</dbReference>
<name>A0A176S0I5_9GAMM</name>
<evidence type="ECO:0000313" key="2">
    <source>
        <dbReference type="Proteomes" id="UP000076962"/>
    </source>
</evidence>
<dbReference type="AlphaFoldDB" id="A0A176S0I5"/>
<organism evidence="1 2">
    <name type="scientific">Candidatus Thiomargarita nelsonii</name>
    <dbReference type="NCBI Taxonomy" id="1003181"/>
    <lineage>
        <taxon>Bacteria</taxon>
        <taxon>Pseudomonadati</taxon>
        <taxon>Pseudomonadota</taxon>
        <taxon>Gammaproteobacteria</taxon>
        <taxon>Thiotrichales</taxon>
        <taxon>Thiotrichaceae</taxon>
        <taxon>Thiomargarita</taxon>
    </lineage>
</organism>
<dbReference type="Pfam" id="PF08238">
    <property type="entry name" value="Sel1"/>
    <property type="match status" value="2"/>
</dbReference>
<dbReference type="EMBL" id="LUTY01001616">
    <property type="protein sequence ID" value="OAD21456.1"/>
    <property type="molecule type" value="Genomic_DNA"/>
</dbReference>
<dbReference type="Proteomes" id="UP000076962">
    <property type="component" value="Unassembled WGS sequence"/>
</dbReference>
<accession>A0A176S0I5</accession>
<dbReference type="InterPro" id="IPR006597">
    <property type="entry name" value="Sel1-like"/>
</dbReference>
<dbReference type="InterPro" id="IPR011990">
    <property type="entry name" value="TPR-like_helical_dom_sf"/>
</dbReference>
<dbReference type="PANTHER" id="PTHR45011">
    <property type="entry name" value="DAP3-BINDING CELL DEATH ENHANCER 1"/>
    <property type="match status" value="1"/>
</dbReference>
<protein>
    <submittedName>
        <fullName evidence="1">TPR repeat protein</fullName>
    </submittedName>
</protein>
<evidence type="ECO:0000313" key="1">
    <source>
        <dbReference type="EMBL" id="OAD21456.1"/>
    </source>
</evidence>
<dbReference type="SMART" id="SM00671">
    <property type="entry name" value="SEL1"/>
    <property type="match status" value="2"/>
</dbReference>
<keyword evidence="2" id="KW-1185">Reference proteome</keyword>
<dbReference type="Gene3D" id="1.25.40.10">
    <property type="entry name" value="Tetratricopeptide repeat domain"/>
    <property type="match status" value="1"/>
</dbReference>